<dbReference type="Pfam" id="PF10604">
    <property type="entry name" value="Polyketide_cyc2"/>
    <property type="match status" value="1"/>
</dbReference>
<dbReference type="EMBL" id="CP064788">
    <property type="protein sequence ID" value="QSG08418.1"/>
    <property type="molecule type" value="Genomic_DNA"/>
</dbReference>
<gene>
    <name evidence="1" type="ORF">HSR122_1016</name>
</gene>
<reference evidence="1 2" key="1">
    <citation type="submission" date="2020-11" db="EMBL/GenBank/DDBJ databases">
        <title>Carbohydrate-dependent, anaerobic sulfur respiration: A novel catabolism in halophilic archaea.</title>
        <authorList>
            <person name="Sorokin D.Y."/>
            <person name="Messina E."/>
            <person name="Smedile F."/>
            <person name="La Cono V."/>
            <person name="Hallsworth J.E."/>
            <person name="Yakimov M.M."/>
        </authorList>
    </citation>
    <scope>NUCLEOTIDE SEQUENCE [LARGE SCALE GENOMIC DNA]</scope>
    <source>
        <strain evidence="1 2">HSR12-2</strain>
    </source>
</reference>
<accession>A0A897N820</accession>
<evidence type="ECO:0000313" key="1">
    <source>
        <dbReference type="EMBL" id="QSG08418.1"/>
    </source>
</evidence>
<dbReference type="PANTHER" id="PTHR36166:SF1">
    <property type="entry name" value="SRPBCC DOMAIN-CONTAINING PROTEIN"/>
    <property type="match status" value="1"/>
</dbReference>
<dbReference type="PANTHER" id="PTHR36166">
    <property type="entry name" value="CHROMOSOME 9, WHOLE GENOME SHOTGUN SEQUENCE"/>
    <property type="match status" value="1"/>
</dbReference>
<dbReference type="AlphaFoldDB" id="A0A897N820"/>
<evidence type="ECO:0008006" key="3">
    <source>
        <dbReference type="Google" id="ProtNLM"/>
    </source>
</evidence>
<dbReference type="Proteomes" id="UP000662973">
    <property type="component" value="Chromosome"/>
</dbReference>
<dbReference type="CDD" id="cd07822">
    <property type="entry name" value="SRPBCC_4"/>
    <property type="match status" value="1"/>
</dbReference>
<dbReference type="InterPro" id="IPR023393">
    <property type="entry name" value="START-like_dom_sf"/>
</dbReference>
<dbReference type="InterPro" id="IPR019587">
    <property type="entry name" value="Polyketide_cyclase/dehydratase"/>
</dbReference>
<keyword evidence="2" id="KW-1185">Reference proteome</keyword>
<dbReference type="GeneID" id="68851665"/>
<name>A0A897N820_9EURY</name>
<proteinExistence type="predicted"/>
<evidence type="ECO:0000313" key="2">
    <source>
        <dbReference type="Proteomes" id="UP000662973"/>
    </source>
</evidence>
<organism evidence="1 2">
    <name type="scientific">Halapricum desulfuricans</name>
    <dbReference type="NCBI Taxonomy" id="2841257"/>
    <lineage>
        <taxon>Archaea</taxon>
        <taxon>Methanobacteriati</taxon>
        <taxon>Methanobacteriota</taxon>
        <taxon>Stenosarchaea group</taxon>
        <taxon>Halobacteria</taxon>
        <taxon>Halobacteriales</taxon>
        <taxon>Haloarculaceae</taxon>
        <taxon>Halapricum</taxon>
    </lineage>
</organism>
<dbReference type="Gene3D" id="3.30.530.20">
    <property type="match status" value="1"/>
</dbReference>
<protein>
    <recommendedName>
        <fullName evidence="3">SRPBCC domain-containing protein</fullName>
    </recommendedName>
</protein>
<sequence>MKEIRVETEIDAPPESVWEVLTDFAAYETWNPVFTNADGELHEGGTVDVDIETTKLPAASITMSIVDVVHNSRLQWIGTVGGSWLFRGVHTFELQALDGDRTLFVNHERFSGLLVPILTRGLRRDYEAMNRALAERVEGGSAVEVTP</sequence>
<dbReference type="KEGG" id="hds:HSR122_1016"/>
<dbReference type="RefSeq" id="WP_229111614.1">
    <property type="nucleotide sequence ID" value="NZ_CP064788.1"/>
</dbReference>
<dbReference type="SUPFAM" id="SSF55961">
    <property type="entry name" value="Bet v1-like"/>
    <property type="match status" value="1"/>
</dbReference>